<dbReference type="SUPFAM" id="SSF52540">
    <property type="entry name" value="P-loop containing nucleoside triphosphate hydrolases"/>
    <property type="match status" value="1"/>
</dbReference>
<dbReference type="PROSITE" id="PS00211">
    <property type="entry name" value="ABC_TRANSPORTER_1"/>
    <property type="match status" value="1"/>
</dbReference>
<dbReference type="Pfam" id="PF00005">
    <property type="entry name" value="ABC_tran"/>
    <property type="match status" value="1"/>
</dbReference>
<proteinExistence type="predicted"/>
<dbReference type="Proteomes" id="UP000582213">
    <property type="component" value="Unassembled WGS sequence"/>
</dbReference>
<sequence length="321" mass="36165">MIDSAILSIKGLKTYYKTRDGYVKAVDDVSFDVPKGSVVGIAGESGSGKSTIVQSIFKVLPKNAEIKDGKIEFEGKDILKIDEKIFNKEIRWKKISWIPQVSMDVLDPVYKIKDQLLETIFAHEDMSKAEAMELIVNQLKAVNLPLDVLDRYPFELSGGQKQRVIIATALLLNPELVIADEPTTALDVIVQAQILNIIRNLKNERKFSMIFVTHDLALLAGISDYIVILYAGKVVEMGRTEEVFKSPLHPYTQLLLKSIPDIRKRKEKLQGIPGEPPDLINPPQGCRFYPRCPLAMDICKREEPQLINVSPTHYVACHLRK</sequence>
<evidence type="ECO:0000256" key="2">
    <source>
        <dbReference type="ARBA" id="ARBA00022741"/>
    </source>
</evidence>
<dbReference type="Gene3D" id="3.40.50.300">
    <property type="entry name" value="P-loop containing nucleotide triphosphate hydrolases"/>
    <property type="match status" value="1"/>
</dbReference>
<dbReference type="SMART" id="SM00382">
    <property type="entry name" value="AAA"/>
    <property type="match status" value="1"/>
</dbReference>
<dbReference type="InterPro" id="IPR027417">
    <property type="entry name" value="P-loop_NTPase"/>
</dbReference>
<dbReference type="NCBIfam" id="TIGR01727">
    <property type="entry name" value="oligo_HPY"/>
    <property type="match status" value="1"/>
</dbReference>
<dbReference type="PROSITE" id="PS50893">
    <property type="entry name" value="ABC_TRANSPORTER_2"/>
    <property type="match status" value="1"/>
</dbReference>
<feature type="domain" description="ABC transporter" evidence="4">
    <location>
        <begin position="7"/>
        <end position="256"/>
    </location>
</feature>
<dbReference type="GO" id="GO:0005524">
    <property type="term" value="F:ATP binding"/>
    <property type="evidence" value="ECO:0007669"/>
    <property type="project" value="UniProtKB-KW"/>
</dbReference>
<evidence type="ECO:0000259" key="4">
    <source>
        <dbReference type="PROSITE" id="PS50893"/>
    </source>
</evidence>
<gene>
    <name evidence="5" type="ORF">HNQ62_002203</name>
</gene>
<protein>
    <submittedName>
        <fullName evidence="5">Peptide/nickel transport system ATP-binding protein</fullName>
    </submittedName>
</protein>
<name>A0A7J9RWJ8_SULOH</name>
<accession>A0A7J9RWJ8</accession>
<comment type="caution">
    <text evidence="5">The sequence shown here is derived from an EMBL/GenBank/DDBJ whole genome shotgun (WGS) entry which is preliminary data.</text>
</comment>
<reference evidence="5 6" key="1">
    <citation type="submission" date="2020-08" db="EMBL/GenBank/DDBJ databases">
        <title>Genomic Encyclopedia of Type Strains, Phase IV (KMG-IV): sequencing the most valuable type-strain genomes for metagenomic binning, comparative biology and taxonomic classification.</title>
        <authorList>
            <person name="Goeker M."/>
        </authorList>
    </citation>
    <scope>NUCLEOTIDE SEQUENCE [LARGE SCALE GENOMIC DNA]</scope>
    <source>
        <strain evidence="5 6">DSM 12421</strain>
    </source>
</reference>
<evidence type="ECO:0000256" key="3">
    <source>
        <dbReference type="ARBA" id="ARBA00022840"/>
    </source>
</evidence>
<keyword evidence="1" id="KW-0813">Transport</keyword>
<dbReference type="GeneID" id="1458659"/>
<dbReference type="PANTHER" id="PTHR43067">
    <property type="entry name" value="OLIGOPEPTIDE/DIPEPTIDE ABC TRANSPORTER, ATPASE SUBUNIT"/>
    <property type="match status" value="1"/>
</dbReference>
<keyword evidence="3 5" id="KW-0067">ATP-binding</keyword>
<dbReference type="InterPro" id="IPR013563">
    <property type="entry name" value="Oligopep_ABC_C"/>
</dbReference>
<dbReference type="CDD" id="cd03257">
    <property type="entry name" value="ABC_NikE_OppD_transporters"/>
    <property type="match status" value="1"/>
</dbReference>
<dbReference type="GO" id="GO:0015833">
    <property type="term" value="P:peptide transport"/>
    <property type="evidence" value="ECO:0007669"/>
    <property type="project" value="InterPro"/>
</dbReference>
<keyword evidence="2" id="KW-0547">Nucleotide-binding</keyword>
<dbReference type="InterPro" id="IPR003439">
    <property type="entry name" value="ABC_transporter-like_ATP-bd"/>
</dbReference>
<dbReference type="Pfam" id="PF08352">
    <property type="entry name" value="oligo_HPY"/>
    <property type="match status" value="1"/>
</dbReference>
<dbReference type="EMBL" id="JACHFY010000015">
    <property type="protein sequence ID" value="MBB5254429.1"/>
    <property type="molecule type" value="Genomic_DNA"/>
</dbReference>
<evidence type="ECO:0000313" key="6">
    <source>
        <dbReference type="Proteomes" id="UP000582213"/>
    </source>
</evidence>
<dbReference type="PANTHER" id="PTHR43067:SF3">
    <property type="entry name" value="MALTOSE ABC TRANSPORTER, ATP-BINDING PROTEIN"/>
    <property type="match status" value="1"/>
</dbReference>
<organism evidence="5 6">
    <name type="scientific">Sulfurisphaera ohwakuensis</name>
    <dbReference type="NCBI Taxonomy" id="69656"/>
    <lineage>
        <taxon>Archaea</taxon>
        <taxon>Thermoproteota</taxon>
        <taxon>Thermoprotei</taxon>
        <taxon>Sulfolobales</taxon>
        <taxon>Sulfolobaceae</taxon>
        <taxon>Sulfurisphaera</taxon>
    </lineage>
</organism>
<dbReference type="AlphaFoldDB" id="A0A7J9RWJ8"/>
<evidence type="ECO:0000313" key="5">
    <source>
        <dbReference type="EMBL" id="MBB5254429.1"/>
    </source>
</evidence>
<dbReference type="InterPro" id="IPR003593">
    <property type="entry name" value="AAA+_ATPase"/>
</dbReference>
<dbReference type="FunFam" id="3.40.50.300:FF:000016">
    <property type="entry name" value="Oligopeptide ABC transporter ATP-binding component"/>
    <property type="match status" value="1"/>
</dbReference>
<dbReference type="RefSeq" id="WP_010978692.1">
    <property type="nucleotide sequence ID" value="NZ_CP045484.1"/>
</dbReference>
<dbReference type="OrthoDB" id="18209at2157"/>
<dbReference type="InterPro" id="IPR017871">
    <property type="entry name" value="ABC_transporter-like_CS"/>
</dbReference>
<evidence type="ECO:0000256" key="1">
    <source>
        <dbReference type="ARBA" id="ARBA00022448"/>
    </source>
</evidence>
<dbReference type="GO" id="GO:0016887">
    <property type="term" value="F:ATP hydrolysis activity"/>
    <property type="evidence" value="ECO:0007669"/>
    <property type="project" value="InterPro"/>
</dbReference>